<dbReference type="InterPro" id="IPR026377">
    <property type="entry name" value="Cell_surface_SprA"/>
</dbReference>
<organism evidence="4 5">
    <name type="scientific">Hymenobacter bucti</name>
    <dbReference type="NCBI Taxonomy" id="1844114"/>
    <lineage>
        <taxon>Bacteria</taxon>
        <taxon>Pseudomonadati</taxon>
        <taxon>Bacteroidota</taxon>
        <taxon>Cytophagia</taxon>
        <taxon>Cytophagales</taxon>
        <taxon>Hymenobacteraceae</taxon>
        <taxon>Hymenobacter</taxon>
    </lineage>
</organism>
<evidence type="ECO:0000259" key="3">
    <source>
        <dbReference type="Pfam" id="PF14349"/>
    </source>
</evidence>
<feature type="chain" id="PRO_5046558564" evidence="2">
    <location>
        <begin position="22"/>
        <end position="2561"/>
    </location>
</feature>
<reference evidence="5" key="1">
    <citation type="journal article" date="2019" name="Int. J. Syst. Evol. Microbiol.">
        <title>The Global Catalogue of Microorganisms (GCM) 10K type strain sequencing project: providing services to taxonomists for standard genome sequencing and annotation.</title>
        <authorList>
            <consortium name="The Broad Institute Genomics Platform"/>
            <consortium name="The Broad Institute Genome Sequencing Center for Infectious Disease"/>
            <person name="Wu L."/>
            <person name="Ma J."/>
        </authorList>
    </citation>
    <scope>NUCLEOTIDE SEQUENCE [LARGE SCALE GENOMIC DNA]</scope>
    <source>
        <strain evidence="5">CGMCC 1.15795</strain>
    </source>
</reference>
<evidence type="ECO:0000256" key="2">
    <source>
        <dbReference type="SAM" id="SignalP"/>
    </source>
</evidence>
<feature type="region of interest" description="Disordered" evidence="1">
    <location>
        <begin position="45"/>
        <end position="83"/>
    </location>
</feature>
<feature type="region of interest" description="Disordered" evidence="1">
    <location>
        <begin position="2016"/>
        <end position="2047"/>
    </location>
</feature>
<feature type="domain" description="Gliding motility protein SprA N-terminal" evidence="3">
    <location>
        <begin position="1187"/>
        <end position="1697"/>
    </location>
</feature>
<keyword evidence="2" id="KW-0732">Signal</keyword>
<gene>
    <name evidence="4" type="primary">sprA</name>
    <name evidence="4" type="ORF">ACFSDX_05115</name>
</gene>
<dbReference type="Pfam" id="PF14349">
    <property type="entry name" value="SprA_N"/>
    <property type="match status" value="2"/>
</dbReference>
<dbReference type="NCBIfam" id="TIGR04189">
    <property type="entry name" value="surface_SprA"/>
    <property type="match status" value="1"/>
</dbReference>
<feature type="compositionally biased region" description="Pro residues" evidence="1">
    <location>
        <begin position="2018"/>
        <end position="2034"/>
    </location>
</feature>
<protein>
    <submittedName>
        <fullName evidence="4">Cell surface protein SprA</fullName>
    </submittedName>
</protein>
<feature type="region of interest" description="Disordered" evidence="1">
    <location>
        <begin position="1215"/>
        <end position="1240"/>
    </location>
</feature>
<accession>A0ABW4QR26</accession>
<evidence type="ECO:0000256" key="1">
    <source>
        <dbReference type="SAM" id="MobiDB-lite"/>
    </source>
</evidence>
<dbReference type="InterPro" id="IPR025684">
    <property type="entry name" value="SprA_N_dom"/>
</dbReference>
<dbReference type="EMBL" id="JBHUFD010000001">
    <property type="protein sequence ID" value="MFD1871794.1"/>
    <property type="molecule type" value="Genomic_DNA"/>
</dbReference>
<feature type="signal peptide" evidence="2">
    <location>
        <begin position="1"/>
        <end position="21"/>
    </location>
</feature>
<keyword evidence="5" id="KW-1185">Reference proteome</keyword>
<evidence type="ECO:0000313" key="4">
    <source>
        <dbReference type="EMBL" id="MFD1871794.1"/>
    </source>
</evidence>
<dbReference type="RefSeq" id="WP_382312117.1">
    <property type="nucleotide sequence ID" value="NZ_JBHUFD010000001.1"/>
</dbReference>
<comment type="caution">
    <text evidence="4">The sequence shown here is derived from an EMBL/GenBank/DDBJ whole genome shotgun (WGS) entry which is preliminary data.</text>
</comment>
<name>A0ABW4QR26_9BACT</name>
<sequence>MTTTLVSSVFMAAAWAGSAGAAGHSRVAIGVFTWAGQLGLPLQGLPAQTVPADTGRYRPSRRPRVRTQDRPGSRFSPQRRRSPLVLPLPKSVQMTVTPDDSLKRYNVRETVGADIDYRDPTEITREELLRFQERQAINDYYRLRSQGGVAGTGAQPGSAQAQRLIPKIDIGPVADRIFGGRYIDIRPAGSLTLKAGARFNTNRNPALTLRQQSVGDFIFDQNLNLNLSGQVGTKLKLTFNYDTKAAFDFDNQMKFDYVGQPTDILRKLDLGNVSMPLNNSLITGGSNLFGIKTQLQFGRLGVTAVAATLRGSADEVRVQNGAQSRTYELKASQYERDRHFFLAQYFRDQYDQNLRGLPTVQSGITVTRLEVYVTNDNRTTDNLRNVVALMDLGEPRRDRTLRSQFYNQTGGTAAVAVKPADNAGNSLYNTLLRGAGATRDNLNVEQFLGGLPAPGGTVALVKNLDYERVRARKLATSEYTFNAQLGYVNLNTALLPDQVLGVSYSYLYNGKTYTVGETINEYSNVAQDQVIYLKLLKATNPGVGTVAYDNPTANFNQLNPNLRTRNTPAWDLMMKNIYPLNASQLNRDNFNLQIIYKDDATGVDLISLKEGARIQNTPLIQVLGLDRVNANNDRNADGNFDFFPGITIDPELGKIIFPSVQPFGSYLRAQFDTANTNATVAAAERALVQKYVYQSLYNRTQSDAQQEQVKDKFYLRGRFQGASGSDEISLPGIGVAQGSVKVYSGSTLLTEGVDYQVFYDQAKVKILNTAYLSAANELRIAFEKNALVQVQPRKLVGTRLDYAANRDALFGFTAMHILENQAPGINRVNIGDEPANNTMLGGDVSFRKDSRVLTKLVDMLPVVSTKELSTVAFTGEVAKLIPGRAQLGRGENGVSYIDDFENARTPYTLSGLASIPAWRLAATPAPILGTATGLASNYRRGKLAWYTIDQSYYTGGNGTSGIASATLNNFYTRGVQRNEVFPIKDLGTTGNGYEYTFDLAYYPGERGPYNFLPDGIDASDPDRRRFTDRSPAANQARFGGISRGITFDTDFDNANIEYLEFWMLDPFATASNRELTKIDDPQTPNVYANDPNAGGQFILNLGNVSEDVLKDSNQHEFENGLPTPADPDPALLTTGTAWGRVTTQQFLTDAFSAAAGARALQDVGLDGFGNTDEKVFWTGQPGNFGAFTDPAADDFRHHLDPSYTQNNVQLLGRYKDYDNYDGNSPENSQLSSTAYPDKEDLNRDNVVQDSEQYYEYAMDLRPGRLNIGENYIIDKVVAPIVSTTGAATTETNTWYQFRIPVREYQRVQGNNGADFGFKNIRFMRFYLTGWQQPVVLRMVQPQFVANQWRRYLSRIADPRIGLTSQPTDADAFNVSTVSVEENGLGAGAATNGSIPYVQPPGITRDIEYGSSSVARQQNEQSLRLCVENLRDGYAKAAYKNLTINMLRYKRLRMYLHADSQDPNTVSSTQEGDSVRAFLRIGTDYTQNYYEYSLPLTFTTAGQTVQSDVWPESNNVDVAFQDFIDAKAERNQRGWPLTVPYVKKVLLPSGKTAYLTILGNPDFSAVQGCMIGVLNPVKVGNTSSKTFCLWADEFRVFDFETQGGWAANARLNVKLADLANITATGSFVGVGFGGLQDKAQARSTSDVIRGDLNATVAADKFLPPTLRLRVPVLVQASTQTTTPQYDPLDPDTKLEQSLLKFADADAKAEYKKLVVDRTTSRSISVLNVRKERGPTQTKVHPWDIENVAVSYAITERTHSDINTQRDYSRSYTAALAYIYQTTPRNFTPLSSFKALDNPYLKIFKEINFTPLPSRFSFRTDLDRRYNERFLQRVLEPGTLPTTAGIAGVYYKSFYINRVYDMRWDVTKALAIDYTANNRGVIDEGVGRSIGNSAEAQANRQQQWNNLLRGGRTTNFDQTISATYRLPLDKFPLTDWLSADVRYSAHYSWQAASTALRARTPTPRRLADNTIDPTDTTTVAINLGNTAQNNAELTANGKIDLVKLYNKVRFLNIINNAQPAPRPVQPNPNAPVPPGGRPQQPAAPDTARKDPLRFVKAALRAIMTARSINFTYAHSNGTLLPGYLPRTRYFGLTDGDFNGLGGLAPGIPFILGQQMSLASLYQEAVSKGWYTESSQYLNTAYSALLTDNVAARTALEPFRGFNVQLDARWQRTKNDESYYRRTIDTASTAYKEVGYLTPLAGEDLARLVPQTLGTGSFSATTITIQTFFGDLGANGETSKAFDRFVANRAAVQAKLQAANPAQAAGGTTTKLFSLNSQDVLIQSFLDAYHGKSSEGYEAKRFNPFGMFPLPNWRLEYNTFAELPGMRELFRSFTINHLYSSVYTLGSYTTTTSYSRQPDFGNNALVPLAVNSTGQYIPYYVVGQVSFLESLAPLVGINFQTVNNVTGRVQYSTSRAVALNTTNAQVTEVHATDLTIGIGYAAAGLKLPFRVGGEQRVLKNNLQARLDLSIRDNTTIQRSILNSIDPIPNLPGGAAFAQGDVGIPTSQITNGALTVQLRPTIDYLLNTRLNLQFYFTQTITQPRVSNAFRNATSEGGLQLRYSLQ</sequence>
<feature type="compositionally biased region" description="Polar residues" evidence="1">
    <location>
        <begin position="1221"/>
        <end position="1234"/>
    </location>
</feature>
<feature type="domain" description="Gliding motility protein SprA N-terminal" evidence="3">
    <location>
        <begin position="97"/>
        <end position="487"/>
    </location>
</feature>
<dbReference type="Proteomes" id="UP001597197">
    <property type="component" value="Unassembled WGS sequence"/>
</dbReference>
<proteinExistence type="predicted"/>
<evidence type="ECO:0000313" key="5">
    <source>
        <dbReference type="Proteomes" id="UP001597197"/>
    </source>
</evidence>